<evidence type="ECO:0000256" key="10">
    <source>
        <dbReference type="ARBA" id="ARBA00023237"/>
    </source>
</evidence>
<feature type="domain" description="TonB-dependent receptor-like beta-barrel" evidence="14">
    <location>
        <begin position="271"/>
        <end position="731"/>
    </location>
</feature>
<dbReference type="Proteomes" id="UP001589798">
    <property type="component" value="Unassembled WGS sequence"/>
</dbReference>
<evidence type="ECO:0000256" key="11">
    <source>
        <dbReference type="PROSITE-ProRule" id="PRU01360"/>
    </source>
</evidence>
<gene>
    <name evidence="16" type="ORF">ACFFJC_15780</name>
</gene>
<dbReference type="InterPro" id="IPR012910">
    <property type="entry name" value="Plug_dom"/>
</dbReference>
<keyword evidence="16" id="KW-0675">Receptor</keyword>
<dbReference type="PANTHER" id="PTHR32552:SF81">
    <property type="entry name" value="TONB-DEPENDENT OUTER MEMBRANE RECEPTOR"/>
    <property type="match status" value="1"/>
</dbReference>
<evidence type="ECO:0000256" key="8">
    <source>
        <dbReference type="ARBA" id="ARBA00023077"/>
    </source>
</evidence>
<dbReference type="InterPro" id="IPR039426">
    <property type="entry name" value="TonB-dep_rcpt-like"/>
</dbReference>
<keyword evidence="5 11" id="KW-0812">Transmembrane</keyword>
<comment type="similarity">
    <text evidence="11 12">Belongs to the TonB-dependent receptor family.</text>
</comment>
<dbReference type="Pfam" id="PF00593">
    <property type="entry name" value="TonB_dep_Rec_b-barrel"/>
    <property type="match status" value="1"/>
</dbReference>
<evidence type="ECO:0000259" key="15">
    <source>
        <dbReference type="Pfam" id="PF07715"/>
    </source>
</evidence>
<keyword evidence="8 12" id="KW-0798">TonB box</keyword>
<proteinExistence type="inferred from homology"/>
<feature type="domain" description="TonB-dependent receptor plug" evidence="15">
    <location>
        <begin position="62"/>
        <end position="173"/>
    </location>
</feature>
<dbReference type="EMBL" id="JBHLWK010000019">
    <property type="protein sequence ID" value="MFC0205725.1"/>
    <property type="molecule type" value="Genomic_DNA"/>
</dbReference>
<keyword evidence="10 11" id="KW-0998">Cell outer membrane</keyword>
<dbReference type="InterPro" id="IPR036942">
    <property type="entry name" value="Beta-barrel_TonB_sf"/>
</dbReference>
<dbReference type="InterPro" id="IPR000531">
    <property type="entry name" value="Beta-barrel_TonB"/>
</dbReference>
<keyword evidence="7" id="KW-0406">Ion transport</keyword>
<evidence type="ECO:0000256" key="9">
    <source>
        <dbReference type="ARBA" id="ARBA00023136"/>
    </source>
</evidence>
<dbReference type="InterPro" id="IPR006311">
    <property type="entry name" value="TAT_signal"/>
</dbReference>
<organism evidence="16 17">
    <name type="scientific">Novosphingobium soli</name>
    <dbReference type="NCBI Taxonomy" id="574956"/>
    <lineage>
        <taxon>Bacteria</taxon>
        <taxon>Pseudomonadati</taxon>
        <taxon>Pseudomonadota</taxon>
        <taxon>Alphaproteobacteria</taxon>
        <taxon>Sphingomonadales</taxon>
        <taxon>Sphingomonadaceae</taxon>
        <taxon>Novosphingobium</taxon>
    </lineage>
</organism>
<evidence type="ECO:0000313" key="16">
    <source>
        <dbReference type="EMBL" id="MFC0205725.1"/>
    </source>
</evidence>
<evidence type="ECO:0000256" key="3">
    <source>
        <dbReference type="ARBA" id="ARBA00022452"/>
    </source>
</evidence>
<dbReference type="Pfam" id="PF07715">
    <property type="entry name" value="Plug"/>
    <property type="match status" value="1"/>
</dbReference>
<dbReference type="SUPFAM" id="SSF56935">
    <property type="entry name" value="Porins"/>
    <property type="match status" value="1"/>
</dbReference>
<protein>
    <submittedName>
        <fullName evidence="16">TonB-dependent receptor</fullName>
    </submittedName>
</protein>
<evidence type="ECO:0000256" key="6">
    <source>
        <dbReference type="ARBA" id="ARBA00023004"/>
    </source>
</evidence>
<evidence type="ECO:0000256" key="7">
    <source>
        <dbReference type="ARBA" id="ARBA00023065"/>
    </source>
</evidence>
<evidence type="ECO:0000256" key="12">
    <source>
        <dbReference type="RuleBase" id="RU003357"/>
    </source>
</evidence>
<accession>A0ABV6CZB4</accession>
<keyword evidence="17" id="KW-1185">Reference proteome</keyword>
<dbReference type="RefSeq" id="WP_379488452.1">
    <property type="nucleotide sequence ID" value="NZ_JBHLWK010000019.1"/>
</dbReference>
<keyword evidence="3 11" id="KW-1134">Transmembrane beta strand</keyword>
<keyword evidence="2 11" id="KW-0813">Transport</keyword>
<dbReference type="PANTHER" id="PTHR32552">
    <property type="entry name" value="FERRICHROME IRON RECEPTOR-RELATED"/>
    <property type="match status" value="1"/>
</dbReference>
<keyword evidence="13" id="KW-0732">Signal</keyword>
<comment type="caution">
    <text evidence="16">The sequence shown here is derived from an EMBL/GenBank/DDBJ whole genome shotgun (WGS) entry which is preliminary data.</text>
</comment>
<keyword evidence="4" id="KW-0410">Iron transport</keyword>
<evidence type="ECO:0000256" key="2">
    <source>
        <dbReference type="ARBA" id="ARBA00022448"/>
    </source>
</evidence>
<evidence type="ECO:0000256" key="1">
    <source>
        <dbReference type="ARBA" id="ARBA00004571"/>
    </source>
</evidence>
<dbReference type="CDD" id="cd01347">
    <property type="entry name" value="ligand_gated_channel"/>
    <property type="match status" value="1"/>
</dbReference>
<name>A0ABV6CZB4_9SPHN</name>
<evidence type="ECO:0000259" key="14">
    <source>
        <dbReference type="Pfam" id="PF00593"/>
    </source>
</evidence>
<keyword evidence="6" id="KW-0408">Iron</keyword>
<evidence type="ECO:0000256" key="13">
    <source>
        <dbReference type="SAM" id="SignalP"/>
    </source>
</evidence>
<feature type="chain" id="PRO_5047223782" evidence="13">
    <location>
        <begin position="36"/>
        <end position="768"/>
    </location>
</feature>
<comment type="subcellular location">
    <subcellularLocation>
        <location evidence="1 11">Cell outer membrane</location>
        <topology evidence="1 11">Multi-pass membrane protein</topology>
    </subcellularLocation>
</comment>
<evidence type="ECO:0000313" key="17">
    <source>
        <dbReference type="Proteomes" id="UP001589798"/>
    </source>
</evidence>
<dbReference type="PROSITE" id="PS52016">
    <property type="entry name" value="TONB_DEPENDENT_REC_3"/>
    <property type="match status" value="1"/>
</dbReference>
<keyword evidence="9 11" id="KW-0472">Membrane</keyword>
<feature type="signal peptide" evidence="13">
    <location>
        <begin position="1"/>
        <end position="35"/>
    </location>
</feature>
<dbReference type="PROSITE" id="PS51318">
    <property type="entry name" value="TAT"/>
    <property type="match status" value="1"/>
</dbReference>
<dbReference type="Gene3D" id="2.40.170.20">
    <property type="entry name" value="TonB-dependent receptor, beta-barrel domain"/>
    <property type="match status" value="1"/>
</dbReference>
<evidence type="ECO:0000256" key="4">
    <source>
        <dbReference type="ARBA" id="ARBA00022496"/>
    </source>
</evidence>
<evidence type="ECO:0000256" key="5">
    <source>
        <dbReference type="ARBA" id="ARBA00022692"/>
    </source>
</evidence>
<reference evidence="16 17" key="1">
    <citation type="submission" date="2024-09" db="EMBL/GenBank/DDBJ databases">
        <authorList>
            <person name="Sun Q."/>
            <person name="Mori K."/>
        </authorList>
    </citation>
    <scope>NUCLEOTIDE SEQUENCE [LARGE SCALE GENOMIC DNA]</scope>
    <source>
        <strain evidence="16 17">CCM 7706</strain>
    </source>
</reference>
<sequence>MSRLKIRPASGRRTLATILALGAGAAGMAPLQATAQDAAQDVAGAPVGNEIVVTALKRSTTIQETPISISAITGESLSQSGVQSIADLSATTPGLNLVDGGPSQRRVVIRGIQGAGEPMIGTYYDETPVTGMVGASNDAGGSTPELRLFDVDRVEVLRGPQGTLYGAGSMGGTLRIIYSKPDLTQVEGTVDASLSNTDHGGWNYEGSAMLNVPLATDKVGVRAVGFYRRQDGFIDNTALGIDDINVLKSYGGRLMLRMKPSERWTFDVAAFLNRTRTDTPGWVLNAGKYNSDAYTRQPVRDDVELYSITSNYEFDFATFTATGSYMHRDLSSVGDVSRYISGQRTPARCATLVGAGAACSPSQLSGFYALVDSQSTSALYPQQEMDAWTAELRLSSDGSGPLNWTLGGFYSDRNIVVQNPQVNADPETGEIIRPLQIATVRNIDDTLTQLAGFGELSWDVVDGLNLTAGARYFHYEKDIVGETTVPSILVGARVTPPTRVASSENGWVFRFNGSYKITPDIMLYAEAAQGFRPGGANQVLGLDAALTAYDSDSLWNYEVGLKTSFLNRMATFNIDVYRIDWSDMQITLRTPNGAFSYLGNAGKARVEGVEAELGLRPLYGLSIQGNVTYIDARLTEDQNTGVTATSGLDGDRIPYVPKWMAGGSVQYDWPLSETLGGMARVDASYVGGSWSDFRHTYVYAREVDDYALVNARIGIEGPEKAWGAYLFATNLLNATAITRATSSAIAVGRTLVNSATPRTVGVNVRYNF</sequence>